<organism evidence="7 8">
    <name type="scientific">Catenibacillus scindens</name>
    <dbReference type="NCBI Taxonomy" id="673271"/>
    <lineage>
        <taxon>Bacteria</taxon>
        <taxon>Bacillati</taxon>
        <taxon>Bacillota</taxon>
        <taxon>Clostridia</taxon>
        <taxon>Lachnospirales</taxon>
        <taxon>Lachnospiraceae</taxon>
        <taxon>Catenibacillus</taxon>
    </lineage>
</organism>
<comment type="catalytic activity">
    <reaction evidence="6">
        <text>Exonucleolytic cleavage in either 5'- to 3'- or 3'- to 5'-direction to yield nucleoside 5'-phosphates.</text>
        <dbReference type="EC" id="3.1.11.6"/>
    </reaction>
</comment>
<comment type="function">
    <text evidence="6">Bidirectionally degrades single-stranded DNA into large acid-insoluble oligonucleotides, which are then degraded further into small acid-soluble oligonucleotides.</text>
</comment>
<evidence type="ECO:0000313" key="8">
    <source>
        <dbReference type="Proteomes" id="UP000543642"/>
    </source>
</evidence>
<comment type="subunit">
    <text evidence="6">Heterooligomer composed of large and small subunits.</text>
</comment>
<dbReference type="Gene3D" id="1.10.287.1040">
    <property type="entry name" value="Exonuclease VII, small subunit"/>
    <property type="match status" value="1"/>
</dbReference>
<keyword evidence="4 6" id="KW-0378">Hydrolase</keyword>
<reference evidence="7 8" key="1">
    <citation type="submission" date="2020-08" db="EMBL/GenBank/DDBJ databases">
        <title>Genomic Encyclopedia of Type Strains, Phase IV (KMG-IV): sequencing the most valuable type-strain genomes for metagenomic binning, comparative biology and taxonomic classification.</title>
        <authorList>
            <person name="Goeker M."/>
        </authorList>
    </citation>
    <scope>NUCLEOTIDE SEQUENCE [LARGE SCALE GENOMIC DNA]</scope>
    <source>
        <strain evidence="7 8">DSM 106146</strain>
    </source>
</reference>
<sequence>MAKTRTLETAFEELEATISALEDPQVTLDESLKLYRQGVKLLKYCSDSIDRVEKKIIELKTEDDSDEG</sequence>
<accession>A0A7W8HB72</accession>
<evidence type="ECO:0000256" key="2">
    <source>
        <dbReference type="ARBA" id="ARBA00022490"/>
    </source>
</evidence>
<dbReference type="InterPro" id="IPR003761">
    <property type="entry name" value="Exonuc_VII_S"/>
</dbReference>
<comment type="caution">
    <text evidence="7">The sequence shown here is derived from an EMBL/GenBank/DDBJ whole genome shotgun (WGS) entry which is preliminary data.</text>
</comment>
<dbReference type="EC" id="3.1.11.6" evidence="6"/>
<evidence type="ECO:0000256" key="3">
    <source>
        <dbReference type="ARBA" id="ARBA00022722"/>
    </source>
</evidence>
<comment type="subcellular location">
    <subcellularLocation>
        <location evidence="6">Cytoplasm</location>
    </subcellularLocation>
</comment>
<keyword evidence="8" id="KW-1185">Reference proteome</keyword>
<dbReference type="PANTHER" id="PTHR34137">
    <property type="entry name" value="EXODEOXYRIBONUCLEASE 7 SMALL SUBUNIT"/>
    <property type="match status" value="1"/>
</dbReference>
<evidence type="ECO:0000256" key="1">
    <source>
        <dbReference type="ARBA" id="ARBA00009998"/>
    </source>
</evidence>
<keyword evidence="5 6" id="KW-0269">Exonuclease</keyword>
<dbReference type="RefSeq" id="WP_183773108.1">
    <property type="nucleotide sequence ID" value="NZ_CAWVEG010000172.1"/>
</dbReference>
<dbReference type="InterPro" id="IPR037004">
    <property type="entry name" value="Exonuc_VII_ssu_sf"/>
</dbReference>
<dbReference type="AlphaFoldDB" id="A0A7W8HB72"/>
<comment type="similarity">
    <text evidence="1 6">Belongs to the XseB family.</text>
</comment>
<dbReference type="GO" id="GO:0006308">
    <property type="term" value="P:DNA catabolic process"/>
    <property type="evidence" value="ECO:0007669"/>
    <property type="project" value="UniProtKB-UniRule"/>
</dbReference>
<keyword evidence="3 6" id="KW-0540">Nuclease</keyword>
<proteinExistence type="inferred from homology"/>
<dbReference type="GO" id="GO:0005829">
    <property type="term" value="C:cytosol"/>
    <property type="evidence" value="ECO:0007669"/>
    <property type="project" value="TreeGrafter"/>
</dbReference>
<dbReference type="GO" id="GO:0009318">
    <property type="term" value="C:exodeoxyribonuclease VII complex"/>
    <property type="evidence" value="ECO:0007669"/>
    <property type="project" value="UniProtKB-UniRule"/>
</dbReference>
<name>A0A7W8HB72_9FIRM</name>
<protein>
    <recommendedName>
        <fullName evidence="6">Exodeoxyribonuclease 7 small subunit</fullName>
        <ecNumber evidence="6">3.1.11.6</ecNumber>
    </recommendedName>
    <alternativeName>
        <fullName evidence="6">Exodeoxyribonuclease VII small subunit</fullName>
        <shortName evidence="6">Exonuclease VII small subunit</shortName>
    </alternativeName>
</protein>
<dbReference type="PANTHER" id="PTHR34137:SF1">
    <property type="entry name" value="EXODEOXYRIBONUCLEASE 7 SMALL SUBUNIT"/>
    <property type="match status" value="1"/>
</dbReference>
<evidence type="ECO:0000256" key="6">
    <source>
        <dbReference type="HAMAP-Rule" id="MF_00337"/>
    </source>
</evidence>
<dbReference type="SUPFAM" id="SSF116842">
    <property type="entry name" value="XseB-like"/>
    <property type="match status" value="1"/>
</dbReference>
<evidence type="ECO:0000313" key="7">
    <source>
        <dbReference type="EMBL" id="MBB5264492.1"/>
    </source>
</evidence>
<dbReference type="NCBIfam" id="TIGR01280">
    <property type="entry name" value="xseB"/>
    <property type="match status" value="1"/>
</dbReference>
<gene>
    <name evidence="6" type="primary">xseB</name>
    <name evidence="7" type="ORF">HNP82_001619</name>
</gene>
<dbReference type="EMBL" id="JACHFW010000005">
    <property type="protein sequence ID" value="MBB5264492.1"/>
    <property type="molecule type" value="Genomic_DNA"/>
</dbReference>
<dbReference type="PIRSF" id="PIRSF006488">
    <property type="entry name" value="Exonuc_VII_S"/>
    <property type="match status" value="1"/>
</dbReference>
<dbReference type="HAMAP" id="MF_00337">
    <property type="entry name" value="Exonuc_7_S"/>
    <property type="match status" value="1"/>
</dbReference>
<keyword evidence="2 6" id="KW-0963">Cytoplasm</keyword>
<dbReference type="Pfam" id="PF02609">
    <property type="entry name" value="Exonuc_VII_S"/>
    <property type="match status" value="1"/>
</dbReference>
<dbReference type="Proteomes" id="UP000543642">
    <property type="component" value="Unassembled WGS sequence"/>
</dbReference>
<evidence type="ECO:0000256" key="5">
    <source>
        <dbReference type="ARBA" id="ARBA00022839"/>
    </source>
</evidence>
<evidence type="ECO:0000256" key="4">
    <source>
        <dbReference type="ARBA" id="ARBA00022801"/>
    </source>
</evidence>
<dbReference type="GO" id="GO:0008855">
    <property type="term" value="F:exodeoxyribonuclease VII activity"/>
    <property type="evidence" value="ECO:0007669"/>
    <property type="project" value="UniProtKB-UniRule"/>
</dbReference>